<keyword evidence="8 11" id="KW-0472">Membrane</keyword>
<feature type="transmembrane region" description="Helical" evidence="11">
    <location>
        <begin position="273"/>
        <end position="298"/>
    </location>
</feature>
<feature type="transmembrane region" description="Helical" evidence="11">
    <location>
        <begin position="6"/>
        <end position="23"/>
    </location>
</feature>
<feature type="transmembrane region" description="Helical" evidence="11">
    <location>
        <begin position="122"/>
        <end position="144"/>
    </location>
</feature>
<comment type="similarity">
    <text evidence="2 10">Belongs to the sodium:solute symporter (SSF) (TC 2.A.21) family.</text>
</comment>
<sequence length="499" mass="53086">MDLKLTLPLISYLILMLGLGFYLNRRPQQGSFIENYFLGNRSMGGFVLAMTMVATYASASSFIGGPGAAYRMGLGWVLLAMIQVPTVWLTLGVLGKQFAYIARRVNALTINDMLYARYRSSLVVILAALGLLAAFVATMVVQFIGGARLLETVTGLPYQGGLIIFAGTVLLYTLIGGFRAVVLTDAVQGVLMLIGTLVLLVGVLHTGGGASAMFSQLAEIDPGLITPQGPDGFLSTSFMLSFWVLVCFGVIGLPHSAVRCLAYKDSKAMHRGIIIGTLVGALLMFGMHFAGALGRVLVPELTVPDKVLPTLMLTVLPPVVAGLFLAGPMAAIMSTIDSQLIQASATLVKDLYLNYLSRKPPSPQLIKRASRGVTLVIGLIVLWAALSPPDMIIWLNLLAFGALQAIFFWPLVLGLYWWRGTAVGALASMLTGAICYGLLATLGIKVLGLHAIIPSLFLSGLAYVIGSLLSPAPCAQVQDLFGKNSDQHQALGAQHKTNT</sequence>
<evidence type="ECO:0000256" key="6">
    <source>
        <dbReference type="ARBA" id="ARBA00022847"/>
    </source>
</evidence>
<evidence type="ECO:0000313" key="12">
    <source>
        <dbReference type="EMBL" id="MBO1518415.1"/>
    </source>
</evidence>
<keyword evidence="5 11" id="KW-0812">Transmembrane</keyword>
<feature type="transmembrane region" description="Helical" evidence="11">
    <location>
        <begin position="75"/>
        <end position="94"/>
    </location>
</feature>
<protein>
    <submittedName>
        <fullName evidence="12">Sodium/pantothenate symporter</fullName>
    </submittedName>
</protein>
<keyword evidence="9" id="KW-0739">Sodium transport</keyword>
<keyword evidence="7 11" id="KW-1133">Transmembrane helix</keyword>
<evidence type="ECO:0000256" key="7">
    <source>
        <dbReference type="ARBA" id="ARBA00022989"/>
    </source>
</evidence>
<dbReference type="RefSeq" id="WP_208003997.1">
    <property type="nucleotide sequence ID" value="NZ_JAGDFX010000002.1"/>
</dbReference>
<dbReference type="NCBIfam" id="TIGR00813">
    <property type="entry name" value="sss"/>
    <property type="match status" value="1"/>
</dbReference>
<evidence type="ECO:0000256" key="4">
    <source>
        <dbReference type="ARBA" id="ARBA00022475"/>
    </source>
</evidence>
<dbReference type="PANTHER" id="PTHR48086">
    <property type="entry name" value="SODIUM/PROLINE SYMPORTER-RELATED"/>
    <property type="match status" value="1"/>
</dbReference>
<feature type="transmembrane region" description="Helical" evidence="11">
    <location>
        <begin position="233"/>
        <end position="253"/>
    </location>
</feature>
<dbReference type="InterPro" id="IPR050277">
    <property type="entry name" value="Sodium:Solute_Symporter"/>
</dbReference>
<dbReference type="PANTHER" id="PTHR48086:SF4">
    <property type="entry name" value="SODIUM_PANTOTHENATE SYMPORTER"/>
    <property type="match status" value="1"/>
</dbReference>
<dbReference type="InterPro" id="IPR018212">
    <property type="entry name" value="Na/solute_symporter_CS"/>
</dbReference>
<proteinExistence type="inferred from homology"/>
<keyword evidence="6" id="KW-0769">Symport</keyword>
<feature type="transmembrane region" description="Helical" evidence="11">
    <location>
        <begin position="369"/>
        <end position="386"/>
    </location>
</feature>
<keyword evidence="13" id="KW-1185">Reference proteome</keyword>
<evidence type="ECO:0000256" key="10">
    <source>
        <dbReference type="RuleBase" id="RU362091"/>
    </source>
</evidence>
<feature type="transmembrane region" description="Helical" evidence="11">
    <location>
        <begin position="44"/>
        <end position="63"/>
    </location>
</feature>
<evidence type="ECO:0000256" key="1">
    <source>
        <dbReference type="ARBA" id="ARBA00004141"/>
    </source>
</evidence>
<comment type="caution">
    <text evidence="12">The sequence shown here is derived from an EMBL/GenBank/DDBJ whole genome shotgun (WGS) entry which is preliminary data.</text>
</comment>
<dbReference type="NCBIfam" id="TIGR02119">
    <property type="entry name" value="panF"/>
    <property type="match status" value="1"/>
</dbReference>
<dbReference type="PROSITE" id="PS50283">
    <property type="entry name" value="NA_SOLUT_SYMP_3"/>
    <property type="match status" value="1"/>
</dbReference>
<evidence type="ECO:0000313" key="13">
    <source>
        <dbReference type="Proteomes" id="UP000664882"/>
    </source>
</evidence>
<feature type="transmembrane region" description="Helical" evidence="11">
    <location>
        <begin position="425"/>
        <end position="444"/>
    </location>
</feature>
<dbReference type="Proteomes" id="UP000664882">
    <property type="component" value="Unassembled WGS sequence"/>
</dbReference>
<accession>A0ABS3NDQ1</accession>
<reference evidence="12 13" key="1">
    <citation type="submission" date="2021-03" db="EMBL/GenBank/DDBJ databases">
        <title>Oceanisphaera sp. nov., isolated from the intestine.</title>
        <authorList>
            <person name="Zhao L.-H."/>
            <person name="Shi L.-F."/>
        </authorList>
    </citation>
    <scope>NUCLEOTIDE SEQUENCE [LARGE SCALE GENOMIC DNA]</scope>
    <source>
        <strain evidence="12 13">DM8</strain>
    </source>
</reference>
<dbReference type="PROSITE" id="PS00456">
    <property type="entry name" value="NA_SOLUT_SYMP_1"/>
    <property type="match status" value="1"/>
</dbReference>
<gene>
    <name evidence="12" type="primary">panF</name>
    <name evidence="12" type="ORF">J3U76_01995</name>
</gene>
<feature type="transmembrane region" description="Helical" evidence="11">
    <location>
        <begin position="450"/>
        <end position="469"/>
    </location>
</feature>
<comment type="subcellular location">
    <subcellularLocation>
        <location evidence="1">Membrane</location>
        <topology evidence="1">Multi-pass membrane protein</topology>
    </subcellularLocation>
</comment>
<evidence type="ECO:0000256" key="11">
    <source>
        <dbReference type="SAM" id="Phobius"/>
    </source>
</evidence>
<keyword evidence="3" id="KW-0813">Transport</keyword>
<feature type="transmembrane region" description="Helical" evidence="11">
    <location>
        <begin position="156"/>
        <end position="178"/>
    </location>
</feature>
<dbReference type="InterPro" id="IPR038377">
    <property type="entry name" value="Na/Glc_symporter_sf"/>
</dbReference>
<keyword evidence="9" id="KW-0915">Sodium</keyword>
<dbReference type="EMBL" id="JAGDFX010000002">
    <property type="protein sequence ID" value="MBO1518415.1"/>
    <property type="molecule type" value="Genomic_DNA"/>
</dbReference>
<keyword evidence="4" id="KW-1003">Cell membrane</keyword>
<name>A0ABS3NDQ1_9GAMM</name>
<dbReference type="Pfam" id="PF00474">
    <property type="entry name" value="SSF"/>
    <property type="match status" value="1"/>
</dbReference>
<keyword evidence="9" id="KW-0406">Ion transport</keyword>
<feature type="transmembrane region" description="Helical" evidence="11">
    <location>
        <begin position="310"/>
        <end position="332"/>
    </location>
</feature>
<organism evidence="12 13">
    <name type="scientific">Oceanisphaera pacifica</name>
    <dbReference type="NCBI Taxonomy" id="2818389"/>
    <lineage>
        <taxon>Bacteria</taxon>
        <taxon>Pseudomonadati</taxon>
        <taxon>Pseudomonadota</taxon>
        <taxon>Gammaproteobacteria</taxon>
        <taxon>Aeromonadales</taxon>
        <taxon>Aeromonadaceae</taxon>
        <taxon>Oceanisphaera</taxon>
    </lineage>
</organism>
<dbReference type="PROSITE" id="PS00457">
    <property type="entry name" value="NA_SOLUT_SYMP_2"/>
    <property type="match status" value="1"/>
</dbReference>
<feature type="transmembrane region" description="Helical" evidence="11">
    <location>
        <begin position="392"/>
        <end position="418"/>
    </location>
</feature>
<evidence type="ECO:0000256" key="3">
    <source>
        <dbReference type="ARBA" id="ARBA00022448"/>
    </source>
</evidence>
<evidence type="ECO:0000256" key="9">
    <source>
        <dbReference type="ARBA" id="ARBA00023201"/>
    </source>
</evidence>
<evidence type="ECO:0000256" key="2">
    <source>
        <dbReference type="ARBA" id="ARBA00006434"/>
    </source>
</evidence>
<dbReference type="InterPro" id="IPR001734">
    <property type="entry name" value="Na/solute_symporter"/>
</dbReference>
<dbReference type="InterPro" id="IPR011849">
    <property type="entry name" value="Na/pantothenate_symporter"/>
</dbReference>
<feature type="transmembrane region" description="Helical" evidence="11">
    <location>
        <begin position="190"/>
        <end position="213"/>
    </location>
</feature>
<dbReference type="CDD" id="cd10327">
    <property type="entry name" value="SLC5sbd_PanF"/>
    <property type="match status" value="1"/>
</dbReference>
<evidence type="ECO:0000256" key="5">
    <source>
        <dbReference type="ARBA" id="ARBA00022692"/>
    </source>
</evidence>
<dbReference type="Gene3D" id="1.20.1730.10">
    <property type="entry name" value="Sodium/glucose cotransporter"/>
    <property type="match status" value="1"/>
</dbReference>
<evidence type="ECO:0000256" key="8">
    <source>
        <dbReference type="ARBA" id="ARBA00023136"/>
    </source>
</evidence>